<dbReference type="PANTHER" id="PTHR43649">
    <property type="entry name" value="ARABINOSE-BINDING PROTEIN-RELATED"/>
    <property type="match status" value="1"/>
</dbReference>
<evidence type="ECO:0000256" key="4">
    <source>
        <dbReference type="ARBA" id="ARBA00022729"/>
    </source>
</evidence>
<dbReference type="KEGG" id="ppsc:EHS13_33545"/>
<keyword evidence="4 5" id="KW-0732">Signal</keyword>
<accession>A0A6B8RU31</accession>
<evidence type="ECO:0000256" key="1">
    <source>
        <dbReference type="ARBA" id="ARBA00004196"/>
    </source>
</evidence>
<feature type="chain" id="PRO_5039276161" evidence="5">
    <location>
        <begin position="22"/>
        <end position="437"/>
    </location>
</feature>
<dbReference type="GO" id="GO:0030313">
    <property type="term" value="C:cell envelope"/>
    <property type="evidence" value="ECO:0007669"/>
    <property type="project" value="UniProtKB-SubCell"/>
</dbReference>
<dbReference type="InterPro" id="IPR050490">
    <property type="entry name" value="Bact_solute-bd_prot1"/>
</dbReference>
<keyword evidence="3" id="KW-0813">Transport</keyword>
<dbReference type="PROSITE" id="PS51257">
    <property type="entry name" value="PROKAR_LIPOPROTEIN"/>
    <property type="match status" value="1"/>
</dbReference>
<evidence type="ECO:0000313" key="7">
    <source>
        <dbReference type="Proteomes" id="UP000426246"/>
    </source>
</evidence>
<dbReference type="Gene3D" id="3.40.190.10">
    <property type="entry name" value="Periplasmic binding protein-like II"/>
    <property type="match status" value="1"/>
</dbReference>
<proteinExistence type="inferred from homology"/>
<dbReference type="SUPFAM" id="SSF53850">
    <property type="entry name" value="Periplasmic binding protein-like II"/>
    <property type="match status" value="1"/>
</dbReference>
<evidence type="ECO:0000256" key="3">
    <source>
        <dbReference type="ARBA" id="ARBA00022448"/>
    </source>
</evidence>
<feature type="signal peptide" evidence="5">
    <location>
        <begin position="1"/>
        <end position="21"/>
    </location>
</feature>
<dbReference type="EMBL" id="CP034235">
    <property type="protein sequence ID" value="QGQ99437.1"/>
    <property type="molecule type" value="Genomic_DNA"/>
</dbReference>
<dbReference type="Proteomes" id="UP000426246">
    <property type="component" value="Chromosome"/>
</dbReference>
<dbReference type="RefSeq" id="WP_155704602.1">
    <property type="nucleotide sequence ID" value="NZ_CP034235.1"/>
</dbReference>
<dbReference type="PANTHER" id="PTHR43649:SF31">
    <property type="entry name" value="SN-GLYCEROL-3-PHOSPHATE-BINDING PERIPLASMIC PROTEIN UGPB"/>
    <property type="match status" value="1"/>
</dbReference>
<evidence type="ECO:0000313" key="6">
    <source>
        <dbReference type="EMBL" id="QGQ99437.1"/>
    </source>
</evidence>
<evidence type="ECO:0000256" key="2">
    <source>
        <dbReference type="ARBA" id="ARBA00008520"/>
    </source>
</evidence>
<dbReference type="AlphaFoldDB" id="A0A6B8RU31"/>
<protein>
    <submittedName>
        <fullName evidence="6">Extracellular solute-binding protein</fullName>
    </submittedName>
</protein>
<name>A0A6B8RU31_9BACL</name>
<dbReference type="OrthoDB" id="2675752at2"/>
<evidence type="ECO:0000256" key="5">
    <source>
        <dbReference type="SAM" id="SignalP"/>
    </source>
</evidence>
<comment type="subcellular location">
    <subcellularLocation>
        <location evidence="1">Cell envelope</location>
    </subcellularLocation>
</comment>
<dbReference type="InterPro" id="IPR006059">
    <property type="entry name" value="SBP"/>
</dbReference>
<reference evidence="7" key="1">
    <citation type="submission" date="2018-11" db="EMBL/GenBank/DDBJ databases">
        <title>Complete genome sequence of Paenibacillus sp. ML311-T8.</title>
        <authorList>
            <person name="Nam Y.-D."/>
            <person name="Kang J."/>
            <person name="Chung W.-H."/>
            <person name="Park Y.S."/>
        </authorList>
    </citation>
    <scope>NUCLEOTIDE SEQUENCE [LARGE SCALE GENOMIC DNA]</scope>
    <source>
        <strain evidence="7">ML311-T8</strain>
    </source>
</reference>
<keyword evidence="7" id="KW-1185">Reference proteome</keyword>
<dbReference type="Pfam" id="PF01547">
    <property type="entry name" value="SBP_bac_1"/>
    <property type="match status" value="1"/>
</dbReference>
<comment type="similarity">
    <text evidence="2">Belongs to the bacterial solute-binding protein 1 family.</text>
</comment>
<organism evidence="6 7">
    <name type="scientific">Paenibacillus psychroresistens</name>
    <dbReference type="NCBI Taxonomy" id="1778678"/>
    <lineage>
        <taxon>Bacteria</taxon>
        <taxon>Bacillati</taxon>
        <taxon>Bacillota</taxon>
        <taxon>Bacilli</taxon>
        <taxon>Bacillales</taxon>
        <taxon>Paenibacillaceae</taxon>
        <taxon>Paenibacillus</taxon>
    </lineage>
</organism>
<gene>
    <name evidence="6" type="ORF">EHS13_33545</name>
</gene>
<sequence>MKRGLCFLMVTLLVLSTVGCKGDGFSKNKAATTLKVLYYDEATFYSKYGSLFMAQNPEINVEVVSTAAIRPLEMDKFIEEQAPDVLMLNSNQYEKYADDGMLYDLESLIRKDKFNLEGIAPTVIDTIKAMSGGRLYGLSPFFSSQAIYYNIDLFDRIGVTYPKDQMNWEEVLQLAQRFPTTDGDSKIYGLMLNRYDVNPYNAALQIGYAQGLSYYDAENMKMTIHTNAWSKVFQLTIDALKTGAIFQNVGGNGFTPGLSNEEVIKQDPFFSGKIAMIISTNDYRSELKRAETNLGEQMPEWDLVTVPIDLSNPDTGNAIWIEDIATIRAQSSNLQAAWSFVSYINSDEFARVASKASINGSMPTRTAYIKDEKGHHLEAFYALKPYPNTIQGSDKIPQNFYQTFETIARQEITAVYEGRKTIDEALFILQQRGQALF</sequence>